<dbReference type="Ensembl" id="ENSCPIT00010014513.1">
    <property type="protein sequence ID" value="ENSCPIP00010012249.1"/>
    <property type="gene ID" value="ENSCPIG00010009577.1"/>
</dbReference>
<dbReference type="UniPathway" id="UPA00204"/>
<dbReference type="InterPro" id="IPR000101">
    <property type="entry name" value="GGT_peptidase"/>
</dbReference>
<evidence type="ECO:0000256" key="2">
    <source>
        <dbReference type="PIRSR" id="PIRSR600101-2"/>
    </source>
</evidence>
<dbReference type="GO" id="GO:0005886">
    <property type="term" value="C:plasma membrane"/>
    <property type="evidence" value="ECO:0007669"/>
    <property type="project" value="TreeGrafter"/>
</dbReference>
<feature type="binding site" evidence="2">
    <location>
        <position position="440"/>
    </location>
    <ligand>
        <name>L-glutamate</name>
        <dbReference type="ChEBI" id="CHEBI:29985"/>
    </ligand>
</feature>
<sequence length="587" mass="62730">SSSEMGSQDASPLQETSKDPFSGDCSCRQDGLTVIITACLTFATGVTVALIMQIYFGDPQLFQRGAVVTDAARCTALGVEVLSKQGSSVDAAIASVLCAGVVNPHTSGIGGGGVMLVHDIRKNQSQVIDFREVAPLALLHHLQKSWSLQGTGSLLVGVPGTLQGMHRAHQLHGRLPWSQLLGLVAAVAQDGFNITHDLAKAVSELKDLNYSNKFRETFLPDGQPLLPGMFVRRLDLAAVLELVGAEGTSAFYSGNLSQEIISEVQNYGGVLEEEDFSNYSVTVENPVHTIYRGHLVLSPPPPHAGPALITALNILEGFNITNLASRGNILHWIAETLKIALSLASNLGDPSDDASVVHASEGMLSKSEADSLRQLINESQPFSSDLRLPHFSVQSGPAASQVLVMGPDDFIVAVVSSLNRPFGSGIMTPSGVLLNSQMLDFWQNKTTNHSIPRPQNLIQPRKRPLSFLLPTIVRPSEGMCGTYLSLGANSGDKALSGIVQVLVNVLAFNKNLSESLSLGRLHPQLQSNTLQVDSEFPEEDIECLVARGHEVDKVKVLSLVHGARRTNSFIIGLKDPRSTDAAGATIL</sequence>
<dbReference type="EC" id="3.4.19.13" evidence="3"/>
<evidence type="ECO:0000256" key="4">
    <source>
        <dbReference type="SAM" id="MobiDB-lite"/>
    </source>
</evidence>
<accession>A0A8C3LP01</accession>
<feature type="binding site" evidence="2">
    <location>
        <begin position="417"/>
        <end position="419"/>
    </location>
    <ligand>
        <name>L-glutamate</name>
        <dbReference type="ChEBI" id="CHEBI:29985"/>
    </ligand>
</feature>
<keyword evidence="3" id="KW-1133">Transmembrane helix</keyword>
<comment type="similarity">
    <text evidence="1">Belongs to the gamma-glutamyltransferase family.</text>
</comment>
<dbReference type="Gene3D" id="3.60.20.40">
    <property type="match status" value="1"/>
</dbReference>
<comment type="subcellular location">
    <subcellularLocation>
        <location evidence="3">Membrane</location>
        <topology evidence="3">Single-pass type II membrane protein</topology>
    </subcellularLocation>
</comment>
<comment type="function">
    <text evidence="3">Cleaves the gamma-glutamyl peptide bond of glutathione and glutathione conjugates.</text>
</comment>
<comment type="pathway">
    <text evidence="3">Sulfur metabolism; glutathione metabolism.</text>
</comment>
<dbReference type="Pfam" id="PF01019">
    <property type="entry name" value="G_glu_transpept"/>
    <property type="match status" value="1"/>
</dbReference>
<reference evidence="5" key="2">
    <citation type="submission" date="2025-09" db="UniProtKB">
        <authorList>
            <consortium name="Ensembl"/>
        </authorList>
    </citation>
    <scope>IDENTIFICATION</scope>
</reference>
<keyword evidence="3" id="KW-0472">Membrane</keyword>
<keyword evidence="3" id="KW-0012">Acyltransferase</keyword>
<evidence type="ECO:0000313" key="5">
    <source>
        <dbReference type="Ensembl" id="ENSCPIP00010012249.1"/>
    </source>
</evidence>
<feature type="transmembrane region" description="Helical" evidence="3">
    <location>
        <begin position="32"/>
        <end position="56"/>
    </location>
</feature>
<evidence type="ECO:0000256" key="3">
    <source>
        <dbReference type="RuleBase" id="RU368068"/>
    </source>
</evidence>
<dbReference type="AlphaFoldDB" id="A0A8C3LP01"/>
<dbReference type="Gene3D" id="1.10.246.130">
    <property type="match status" value="1"/>
</dbReference>
<dbReference type="SUPFAM" id="SSF56235">
    <property type="entry name" value="N-terminal nucleophile aminohydrolases (Ntn hydrolases)"/>
    <property type="match status" value="1"/>
</dbReference>
<feature type="compositionally biased region" description="Polar residues" evidence="4">
    <location>
        <begin position="1"/>
        <end position="15"/>
    </location>
</feature>
<protein>
    <recommendedName>
        <fullName evidence="3">Glutathione hydrolase</fullName>
        <ecNumber evidence="3">2.3.2.2</ecNumber>
        <ecNumber evidence="3">3.4.19.13</ecNumber>
    </recommendedName>
    <alternativeName>
        <fullName evidence="3">Gamma-glutamyltransferase</fullName>
    </alternativeName>
    <alternativeName>
        <fullName evidence="3">Gamma-glutamyltranspeptidase</fullName>
    </alternativeName>
</protein>
<name>A0A8C3LP01_CHRPC</name>
<evidence type="ECO:0000256" key="1">
    <source>
        <dbReference type="ARBA" id="ARBA00009381"/>
    </source>
</evidence>
<dbReference type="Proteomes" id="UP000694543">
    <property type="component" value="Unplaced"/>
</dbReference>
<comment type="catalytic activity">
    <reaction evidence="3">
        <text>an N-terminal (5-L-glutamyl)-[peptide] + an alpha-amino acid = 5-L-glutamyl amino acid + an N-terminal L-alpha-aminoacyl-[peptide]</text>
        <dbReference type="Rhea" id="RHEA:23904"/>
        <dbReference type="Rhea" id="RHEA-COMP:9780"/>
        <dbReference type="Rhea" id="RHEA-COMP:9795"/>
        <dbReference type="ChEBI" id="CHEBI:77644"/>
        <dbReference type="ChEBI" id="CHEBI:78597"/>
        <dbReference type="ChEBI" id="CHEBI:78599"/>
        <dbReference type="ChEBI" id="CHEBI:78608"/>
        <dbReference type="EC" id="2.3.2.2"/>
    </reaction>
</comment>
<reference evidence="5" key="1">
    <citation type="submission" date="2025-08" db="UniProtKB">
        <authorList>
            <consortium name="Ensembl"/>
        </authorList>
    </citation>
    <scope>IDENTIFICATION</scope>
</reference>
<keyword evidence="3" id="KW-0808">Transferase</keyword>
<keyword evidence="3" id="KW-0378">Hydrolase</keyword>
<dbReference type="GO" id="GO:0006751">
    <property type="term" value="P:glutathione catabolic process"/>
    <property type="evidence" value="ECO:0007669"/>
    <property type="project" value="UniProtKB-UniRule"/>
</dbReference>
<feature type="region of interest" description="Disordered" evidence="4">
    <location>
        <begin position="1"/>
        <end position="23"/>
    </location>
</feature>
<dbReference type="InterPro" id="IPR043138">
    <property type="entry name" value="GGT_lsub"/>
</dbReference>
<dbReference type="PRINTS" id="PR01210">
    <property type="entry name" value="GGTRANSPTASE"/>
</dbReference>
<comment type="catalytic activity">
    <reaction evidence="3">
        <text>glutathione + H2O = L-cysteinylglycine + L-glutamate</text>
        <dbReference type="Rhea" id="RHEA:28807"/>
        <dbReference type="ChEBI" id="CHEBI:15377"/>
        <dbReference type="ChEBI" id="CHEBI:29985"/>
        <dbReference type="ChEBI" id="CHEBI:57925"/>
        <dbReference type="ChEBI" id="CHEBI:61694"/>
        <dbReference type="EC" id="3.4.19.13"/>
    </reaction>
</comment>
<keyword evidence="3" id="KW-0812">Transmembrane</keyword>
<dbReference type="PANTHER" id="PTHR11686">
    <property type="entry name" value="GAMMA GLUTAMYL TRANSPEPTIDASE"/>
    <property type="match status" value="1"/>
</dbReference>
<comment type="catalytic activity">
    <reaction evidence="3">
        <text>an S-substituted glutathione + H2O = an S-substituted L-cysteinylglycine + L-glutamate</text>
        <dbReference type="Rhea" id="RHEA:59468"/>
        <dbReference type="ChEBI" id="CHEBI:15377"/>
        <dbReference type="ChEBI" id="CHEBI:29985"/>
        <dbReference type="ChEBI" id="CHEBI:90779"/>
        <dbReference type="ChEBI" id="CHEBI:143103"/>
        <dbReference type="EC" id="3.4.19.13"/>
    </reaction>
</comment>
<dbReference type="GO" id="GO:0103068">
    <property type="term" value="F:leukotriene C4 gamma-glutamyl transferase activity"/>
    <property type="evidence" value="ECO:0007669"/>
    <property type="project" value="UniProtKB-EC"/>
</dbReference>
<dbReference type="InterPro" id="IPR029055">
    <property type="entry name" value="Ntn_hydrolases_N"/>
</dbReference>
<dbReference type="PANTHER" id="PTHR11686:SF54">
    <property type="entry name" value="GLUTATHIONE HYDROLASE 7"/>
    <property type="match status" value="1"/>
</dbReference>
<evidence type="ECO:0000313" key="6">
    <source>
        <dbReference type="Proteomes" id="UP000694543"/>
    </source>
</evidence>
<feature type="binding site" evidence="2">
    <location>
        <position position="491"/>
    </location>
    <ligand>
        <name>L-glutamate</name>
        <dbReference type="ChEBI" id="CHEBI:29985"/>
    </ligand>
</feature>
<keyword evidence="6" id="KW-1185">Reference proteome</keyword>
<organism evidence="5 6">
    <name type="scientific">Chrysolophus pictus</name>
    <name type="common">Golden pheasant</name>
    <name type="synonym">Phasianus pictus</name>
    <dbReference type="NCBI Taxonomy" id="9089"/>
    <lineage>
        <taxon>Eukaryota</taxon>
        <taxon>Metazoa</taxon>
        <taxon>Chordata</taxon>
        <taxon>Craniata</taxon>
        <taxon>Vertebrata</taxon>
        <taxon>Euteleostomi</taxon>
        <taxon>Archelosauria</taxon>
        <taxon>Archosauria</taxon>
        <taxon>Dinosauria</taxon>
        <taxon>Saurischia</taxon>
        <taxon>Theropoda</taxon>
        <taxon>Coelurosauria</taxon>
        <taxon>Aves</taxon>
        <taxon>Neognathae</taxon>
        <taxon>Galloanserae</taxon>
        <taxon>Galliformes</taxon>
        <taxon>Phasianidae</taxon>
        <taxon>Phasianinae</taxon>
        <taxon>Chrysolophus</taxon>
    </lineage>
</organism>
<dbReference type="InterPro" id="IPR043137">
    <property type="entry name" value="GGT_ssub_C"/>
</dbReference>
<dbReference type="FunFam" id="3.60.20.40:FF:000002">
    <property type="entry name" value="gamma-glutamyltransferase 7"/>
    <property type="match status" value="1"/>
</dbReference>
<feature type="binding site" evidence="2">
    <location>
        <position position="131"/>
    </location>
    <ligand>
        <name>L-glutamate</name>
        <dbReference type="ChEBI" id="CHEBI:29985"/>
    </ligand>
</feature>
<proteinExistence type="inferred from homology"/>
<dbReference type="EC" id="2.3.2.2" evidence="3"/>
<dbReference type="GO" id="GO:0036374">
    <property type="term" value="F:glutathione hydrolase activity"/>
    <property type="evidence" value="ECO:0007669"/>
    <property type="project" value="UniProtKB-UniRule"/>
</dbReference>